<keyword evidence="10" id="KW-0456">Lyase</keyword>
<evidence type="ECO:0000256" key="7">
    <source>
        <dbReference type="PIRSR" id="PIRSR602081-2"/>
    </source>
</evidence>
<dbReference type="InterPro" id="IPR002081">
    <property type="entry name" value="Cryptochrome/DNA_photolyase_1"/>
</dbReference>
<feature type="site" description="Electron transfer via tryptophanyl radical" evidence="7">
    <location>
        <position position="465"/>
    </location>
</feature>
<dbReference type="InterPro" id="IPR036155">
    <property type="entry name" value="Crypto/Photolyase_N_sf"/>
</dbReference>
<feature type="binding site" evidence="6">
    <location>
        <begin position="423"/>
        <end position="431"/>
    </location>
    <ligand>
        <name>FAD</name>
        <dbReference type="ChEBI" id="CHEBI:57692"/>
    </ligand>
</feature>
<dbReference type="Proteomes" id="UP000324022">
    <property type="component" value="Unassembled WGS sequence"/>
</dbReference>
<feature type="region of interest" description="Disordered" evidence="8">
    <location>
        <begin position="1"/>
        <end position="23"/>
    </location>
</feature>
<dbReference type="InterPro" id="IPR014133">
    <property type="entry name" value="Cry_DASH"/>
</dbReference>
<protein>
    <submittedName>
        <fullName evidence="10">Related to Deoxyribodipyrimidine photo-lyase</fullName>
    </submittedName>
</protein>
<dbReference type="NCBIfam" id="TIGR02765">
    <property type="entry name" value="crypto_DASH"/>
    <property type="match status" value="1"/>
</dbReference>
<evidence type="ECO:0000313" key="10">
    <source>
        <dbReference type="EMBL" id="SPO21746.1"/>
    </source>
</evidence>
<name>A0A5C3DX20_9BASI</name>
<feature type="compositionally biased region" description="Gly residues" evidence="8">
    <location>
        <begin position="811"/>
        <end position="820"/>
    </location>
</feature>
<dbReference type="InterPro" id="IPR006050">
    <property type="entry name" value="DNA_photolyase_N"/>
</dbReference>
<dbReference type="AlphaFoldDB" id="A0A5C3DX20"/>
<feature type="region of interest" description="Disordered" evidence="8">
    <location>
        <begin position="718"/>
        <end position="762"/>
    </location>
</feature>
<feature type="binding site" evidence="6">
    <location>
        <begin position="383"/>
        <end position="387"/>
    </location>
    <ligand>
        <name>FAD</name>
        <dbReference type="ChEBI" id="CHEBI:57692"/>
    </ligand>
</feature>
<comment type="cofactor">
    <cofactor evidence="6">
        <name>FAD</name>
        <dbReference type="ChEBI" id="CHEBI:57692"/>
    </cofactor>
    <text evidence="6">Binds 1 FAD per subunit.</text>
</comment>
<reference evidence="10 11" key="1">
    <citation type="submission" date="2018-03" db="EMBL/GenBank/DDBJ databases">
        <authorList>
            <person name="Guldener U."/>
        </authorList>
    </citation>
    <scope>NUCLEOTIDE SEQUENCE [LARGE SCALE GENOMIC DNA]</scope>
    <source>
        <strain evidence="10 11">NBRC100155</strain>
    </source>
</reference>
<gene>
    <name evidence="10" type="ORF">UTRI_01232_B</name>
</gene>
<feature type="binding site" evidence="6">
    <location>
        <position position="370"/>
    </location>
    <ligand>
        <name>FAD</name>
        <dbReference type="ChEBI" id="CHEBI:57692"/>
    </ligand>
</feature>
<dbReference type="EMBL" id="OOIN01000003">
    <property type="protein sequence ID" value="SPO21746.1"/>
    <property type="molecule type" value="Genomic_DNA"/>
</dbReference>
<sequence length="907" mass="99640">MSAMDGSASSSSPSASHGGTATTVGSDAGRSVLICLLRLDLRIHDNPLFYYAHQTPKPIVSTAEKTVDLSKLEDEALLGSTADYLLPVFVFDEREMELSGLPGYQRKGPEARTKEYGFWKTGGFRTRFVSESVYDVRSRLRSVGSDLLIRFGMPEDVISNLVQAFQAEGTHVEGVWMQKEMTYPEIDVENAIVEKLHGSGVPVQFVHGKTLIHPSDLPFESSETPDVFTPFRKKVEALGPKMVRPVKHSPSKFKSFPTNVPSTPDYALDVSYEVDVDGLAPRAPETKDKQEGQVSFHDILRFLLTPLNDSQLPPTLEASALLQQRHPASAFPLRGGESSASDRLDWYFVRGKSADSTRWGKADPPPVARYKQTRNNLIGHAYSTKMSPFLAYGSISPRQIWEALDDHEKKFGEDQNTYWVRFELLWRDYFFFVAEKFGHLLYDLGGFERATDPRQAAKKMEEGWWRKWDPLKDGPEHEMTRLLEGRTGIPFIDANILELRESGFMSNRGRQNVASFLSKDLGYDWRIGAEFFQSHLIDYDPTSNYGNWQYVAGVGNDPRASRQFNTIKQAKDYDSHGDYVKMWIPALRNLHADYVHTPWLLSAEERRRYGLKTTRMDVTIDGYPAQPLFEHEGWQRHYERKQGVGSKMHGNPQEKVKDGKVPRRHRPSYRVQAATYGALSDGGHFDQLSASAGTLYNQHDDIASRNVIPPLRGASGSIGPSYNARPNQSFPNMGALNIGSGSERSGSPYGTSPAGHSSGMNKYARPAIGGAAVNLPAPVGRAPGNAFDFGPGRTGSASLLDMPNGRARRGIGNGGNGGASGSYNDQGSPYPSIVNGHADPVSQVGGNGHGHGAGNGNENGNGHGTGNGYGNGNVNGIVGGNGQGLLNGNAPQISKADLETSWRRGSK</sequence>
<dbReference type="InterPro" id="IPR036134">
    <property type="entry name" value="Crypto/Photolyase_FAD-like_sf"/>
</dbReference>
<evidence type="ECO:0000256" key="4">
    <source>
        <dbReference type="ARBA" id="ARBA00022827"/>
    </source>
</evidence>
<feature type="compositionally biased region" description="Basic and acidic residues" evidence="8">
    <location>
        <begin position="896"/>
        <end position="907"/>
    </location>
</feature>
<dbReference type="Gene3D" id="1.25.40.80">
    <property type="match status" value="1"/>
</dbReference>
<evidence type="ECO:0000256" key="8">
    <source>
        <dbReference type="SAM" id="MobiDB-lite"/>
    </source>
</evidence>
<dbReference type="Gene3D" id="1.10.579.10">
    <property type="entry name" value="DNA Cyclobutane Dipyrimidine Photolyase, subunit A, domain 3"/>
    <property type="match status" value="1"/>
</dbReference>
<evidence type="ECO:0000259" key="9">
    <source>
        <dbReference type="PROSITE" id="PS51645"/>
    </source>
</evidence>
<evidence type="ECO:0000256" key="6">
    <source>
        <dbReference type="PIRSR" id="PIRSR602081-1"/>
    </source>
</evidence>
<dbReference type="GO" id="GO:0003684">
    <property type="term" value="F:damaged DNA binding"/>
    <property type="evidence" value="ECO:0007669"/>
    <property type="project" value="TreeGrafter"/>
</dbReference>
<evidence type="ECO:0000256" key="2">
    <source>
        <dbReference type="ARBA" id="ARBA00005862"/>
    </source>
</evidence>
<dbReference type="PRINTS" id="PR00147">
    <property type="entry name" value="DNAPHOTLYASE"/>
</dbReference>
<evidence type="ECO:0000256" key="1">
    <source>
        <dbReference type="ARBA" id="ARBA00001932"/>
    </source>
</evidence>
<dbReference type="PROSITE" id="PS51645">
    <property type="entry name" value="PHR_CRY_ALPHA_BETA"/>
    <property type="match status" value="1"/>
</dbReference>
<feature type="domain" description="Photolyase/cryptochrome alpha/beta" evidence="9">
    <location>
        <begin position="31"/>
        <end position="211"/>
    </location>
</feature>
<dbReference type="Gene3D" id="3.40.50.620">
    <property type="entry name" value="HUPs"/>
    <property type="match status" value="1"/>
</dbReference>
<feature type="region of interest" description="Disordered" evidence="8">
    <location>
        <begin position="642"/>
        <end position="665"/>
    </location>
</feature>
<comment type="cofactor">
    <cofactor evidence="1">
        <name>(6R)-5,10-methylene-5,6,7,8-tetrahydrofolate</name>
        <dbReference type="ChEBI" id="CHEBI:15636"/>
    </cofactor>
</comment>
<accession>A0A5C3DX20</accession>
<evidence type="ECO:0000313" key="11">
    <source>
        <dbReference type="Proteomes" id="UP000324022"/>
    </source>
</evidence>
<keyword evidence="4 6" id="KW-0274">FAD</keyword>
<feature type="region of interest" description="Disordered" evidence="8">
    <location>
        <begin position="806"/>
        <end position="868"/>
    </location>
</feature>
<keyword evidence="11" id="KW-1185">Reference proteome</keyword>
<feature type="compositionally biased region" description="Polar residues" evidence="8">
    <location>
        <begin position="739"/>
        <end position="760"/>
    </location>
</feature>
<dbReference type="InterPro" id="IPR005101">
    <property type="entry name" value="Cryptochr/Photolyase_FAD-bd"/>
</dbReference>
<evidence type="ECO:0000256" key="3">
    <source>
        <dbReference type="ARBA" id="ARBA00022630"/>
    </source>
</evidence>
<organism evidence="10 11">
    <name type="scientific">Ustilago trichophora</name>
    <dbReference type="NCBI Taxonomy" id="86804"/>
    <lineage>
        <taxon>Eukaryota</taxon>
        <taxon>Fungi</taxon>
        <taxon>Dikarya</taxon>
        <taxon>Basidiomycota</taxon>
        <taxon>Ustilaginomycotina</taxon>
        <taxon>Ustilaginomycetes</taxon>
        <taxon>Ustilaginales</taxon>
        <taxon>Ustilaginaceae</taxon>
        <taxon>Ustilago</taxon>
    </lineage>
</organism>
<feature type="compositionally biased region" description="Polar residues" evidence="8">
    <location>
        <begin position="718"/>
        <end position="731"/>
    </location>
</feature>
<feature type="region of interest" description="Disordered" evidence="8">
    <location>
        <begin position="883"/>
        <end position="907"/>
    </location>
</feature>
<dbReference type="OrthoDB" id="435881at2759"/>
<dbReference type="PANTHER" id="PTHR11455:SF22">
    <property type="entry name" value="CRYPTOCHROME DASH"/>
    <property type="match status" value="1"/>
</dbReference>
<dbReference type="SUPFAM" id="SSF48173">
    <property type="entry name" value="Cryptochrome/photolyase FAD-binding domain"/>
    <property type="match status" value="1"/>
</dbReference>
<dbReference type="Pfam" id="PF03441">
    <property type="entry name" value="FAD_binding_7"/>
    <property type="match status" value="1"/>
</dbReference>
<feature type="binding site" evidence="6">
    <location>
        <begin position="538"/>
        <end position="540"/>
    </location>
    <ligand>
        <name>FAD</name>
        <dbReference type="ChEBI" id="CHEBI:57692"/>
    </ligand>
</feature>
<dbReference type="PANTHER" id="PTHR11455">
    <property type="entry name" value="CRYPTOCHROME"/>
    <property type="match status" value="1"/>
</dbReference>
<keyword evidence="3 6" id="KW-0285">Flavoprotein</keyword>
<dbReference type="SUPFAM" id="SSF52425">
    <property type="entry name" value="Cryptochrome/photolyase, N-terminal domain"/>
    <property type="match status" value="1"/>
</dbReference>
<evidence type="ECO:0000256" key="5">
    <source>
        <dbReference type="ARBA" id="ARBA00022991"/>
    </source>
</evidence>
<feature type="compositionally biased region" description="Basic and acidic residues" evidence="8">
    <location>
        <begin position="652"/>
        <end position="661"/>
    </location>
</feature>
<dbReference type="InterPro" id="IPR014729">
    <property type="entry name" value="Rossmann-like_a/b/a_fold"/>
</dbReference>
<feature type="compositionally biased region" description="Gly residues" evidence="8">
    <location>
        <begin position="845"/>
        <end position="868"/>
    </location>
</feature>
<feature type="site" description="Electron transfer via tryptophanyl radical" evidence="7">
    <location>
        <position position="525"/>
    </location>
</feature>
<keyword evidence="5" id="KW-0157">Chromophore</keyword>
<comment type="similarity">
    <text evidence="2">Belongs to the DNA photolyase class-1 family.</text>
</comment>
<dbReference type="GO" id="GO:0000719">
    <property type="term" value="P:photoreactive repair"/>
    <property type="evidence" value="ECO:0007669"/>
    <property type="project" value="TreeGrafter"/>
</dbReference>
<feature type="site" description="Electron transfer via tryptophanyl radical" evidence="7">
    <location>
        <position position="548"/>
    </location>
</feature>
<proteinExistence type="inferred from homology"/>
<dbReference type="GO" id="GO:0071949">
    <property type="term" value="F:FAD binding"/>
    <property type="evidence" value="ECO:0007669"/>
    <property type="project" value="TreeGrafter"/>
</dbReference>
<dbReference type="GO" id="GO:0003904">
    <property type="term" value="F:deoxyribodipyrimidine photo-lyase activity"/>
    <property type="evidence" value="ECO:0007669"/>
    <property type="project" value="TreeGrafter"/>
</dbReference>
<dbReference type="Pfam" id="PF00875">
    <property type="entry name" value="DNA_photolyase"/>
    <property type="match status" value="1"/>
</dbReference>